<dbReference type="EMBL" id="CP046377">
    <property type="protein sequence ID" value="QHQ23409.1"/>
    <property type="molecule type" value="Genomic_DNA"/>
</dbReference>
<dbReference type="Proteomes" id="UP000464054">
    <property type="component" value="Chromosome"/>
</dbReference>
<evidence type="ECO:0000313" key="2">
    <source>
        <dbReference type="Proteomes" id="UP000464054"/>
    </source>
</evidence>
<name>A0AAP9IFD3_9GAMM</name>
<dbReference type="AlphaFoldDB" id="A0AAP9IFD3"/>
<dbReference type="RefSeq" id="WP_116164448.1">
    <property type="nucleotide sequence ID" value="NZ_CP046377.1"/>
</dbReference>
<gene>
    <name evidence="1" type="ORF">GMX10_04450</name>
</gene>
<evidence type="ECO:0000313" key="1">
    <source>
        <dbReference type="EMBL" id="QHQ23409.1"/>
    </source>
</evidence>
<sequence>MSKLPIECVGDFLKIINEISKKSNDAQLYFRGQSDASWGIDSSLSRLLNDSDIRPYAADGKSPEWQGGIPLCLKRIQFKKFDNTHILITFYQSVIMYLTCIL</sequence>
<accession>A0AAP9IFD3</accession>
<organism evidence="1 2">
    <name type="scientific">Pectobacterium parvum</name>
    <dbReference type="NCBI Taxonomy" id="2778550"/>
    <lineage>
        <taxon>Bacteria</taxon>
        <taxon>Pseudomonadati</taxon>
        <taxon>Pseudomonadota</taxon>
        <taxon>Gammaproteobacteria</taxon>
        <taxon>Enterobacterales</taxon>
        <taxon>Pectobacteriaceae</taxon>
        <taxon>Pectobacterium</taxon>
    </lineage>
</organism>
<protein>
    <submittedName>
        <fullName evidence="1">Uncharacterized protein</fullName>
    </submittedName>
</protein>
<proteinExistence type="predicted"/>
<reference evidence="2" key="1">
    <citation type="submission" date="2019-11" db="EMBL/GenBank/DDBJ databases">
        <authorList>
            <person name="Jee S."/>
        </authorList>
    </citation>
    <scope>NUCLEOTIDE SEQUENCE [LARGE SCALE GENOMIC DNA]</scope>
    <source>
        <strain evidence="2">PZ1</strain>
    </source>
</reference>